<protein>
    <submittedName>
        <fullName evidence="1">Uncharacterized protein</fullName>
    </submittedName>
</protein>
<sequence>MDPKIYTENQVNIPGMIIKVFRKCEEEMLNNKLNNALMNPIERVSDYLGVSRATVHAAIVPLNETIEFEFTISNRLLVYKLLAEMYTAKSKKTEDNVFKPENIYQSLLKVKQSGRKPSISCDNFNITFEGLGKLIHQMKLEYRNLPNSEYILMSNPDDAYERYFYLDNINKARKANKHIYYVDERLLQATRKIIRPWTVQSLTKDTEEIKGGFVFYHAVSQSGYMNGLFCNHFSKENFEKWLTEVVIPLLEPSSVLVIAKTANDRIITTEPISKYDSKATMMQWLRENNIPHGPKMHKAELYKLTQRFFRRTTYHSLEKLLKPYGHQILLLPHTLYDLSVPELAWEAIQVNSRQFRLNPEVGMNEFKRMMAHLFSSITEETWTRYKTKVEFIEKQLLDIELKTDVSLEHYHVIDIKDST</sequence>
<reference evidence="1 2" key="1">
    <citation type="submission" date="2021-06" db="EMBL/GenBank/DDBJ databases">
        <title>A haploid diamondback moth (Plutella xylostella L.) genome assembly resolves 31 chromosomes and identifies a diamide resistance mutation.</title>
        <authorList>
            <person name="Ward C.M."/>
            <person name="Perry K.D."/>
            <person name="Baker G."/>
            <person name="Powis K."/>
            <person name="Heckel D.G."/>
            <person name="Baxter S.W."/>
        </authorList>
    </citation>
    <scope>NUCLEOTIDE SEQUENCE [LARGE SCALE GENOMIC DNA]</scope>
    <source>
        <strain evidence="1 2">LV</strain>
        <tissue evidence="1">Single pupa</tissue>
    </source>
</reference>
<dbReference type="Gene3D" id="3.30.420.10">
    <property type="entry name" value="Ribonuclease H-like superfamily/Ribonuclease H"/>
    <property type="match status" value="1"/>
</dbReference>
<accession>A0ABQ7QYE2</accession>
<name>A0ABQ7QYE2_PLUXY</name>
<dbReference type="PANTHER" id="PTHR33939">
    <property type="entry name" value="PROTEIN CBG22215"/>
    <property type="match status" value="1"/>
</dbReference>
<dbReference type="Proteomes" id="UP000823941">
    <property type="component" value="Chromosome 6"/>
</dbReference>
<dbReference type="InterPro" id="IPR036397">
    <property type="entry name" value="RNaseH_sf"/>
</dbReference>
<comment type="caution">
    <text evidence="1">The sequence shown here is derived from an EMBL/GenBank/DDBJ whole genome shotgun (WGS) entry which is preliminary data.</text>
</comment>
<evidence type="ECO:0000313" key="2">
    <source>
        <dbReference type="Proteomes" id="UP000823941"/>
    </source>
</evidence>
<dbReference type="PANTHER" id="PTHR33939:SF1">
    <property type="entry name" value="DUF4371 DOMAIN-CONTAINING PROTEIN"/>
    <property type="match status" value="1"/>
</dbReference>
<organism evidence="1 2">
    <name type="scientific">Plutella xylostella</name>
    <name type="common">Diamondback moth</name>
    <name type="synonym">Plutella maculipennis</name>
    <dbReference type="NCBI Taxonomy" id="51655"/>
    <lineage>
        <taxon>Eukaryota</taxon>
        <taxon>Metazoa</taxon>
        <taxon>Ecdysozoa</taxon>
        <taxon>Arthropoda</taxon>
        <taxon>Hexapoda</taxon>
        <taxon>Insecta</taxon>
        <taxon>Pterygota</taxon>
        <taxon>Neoptera</taxon>
        <taxon>Endopterygota</taxon>
        <taxon>Lepidoptera</taxon>
        <taxon>Glossata</taxon>
        <taxon>Ditrysia</taxon>
        <taxon>Yponomeutoidea</taxon>
        <taxon>Plutellidae</taxon>
        <taxon>Plutella</taxon>
    </lineage>
</organism>
<evidence type="ECO:0000313" key="1">
    <source>
        <dbReference type="EMBL" id="KAG7310066.1"/>
    </source>
</evidence>
<keyword evidence="2" id="KW-1185">Reference proteome</keyword>
<dbReference type="EMBL" id="JAHIBW010000006">
    <property type="protein sequence ID" value="KAG7310066.1"/>
    <property type="molecule type" value="Genomic_DNA"/>
</dbReference>
<gene>
    <name evidence="1" type="ORF">JYU34_004605</name>
</gene>
<proteinExistence type="predicted"/>